<feature type="compositionally biased region" description="Polar residues" evidence="1">
    <location>
        <begin position="109"/>
        <end position="129"/>
    </location>
</feature>
<evidence type="ECO:0000256" key="1">
    <source>
        <dbReference type="SAM" id="MobiDB-lite"/>
    </source>
</evidence>
<feature type="compositionally biased region" description="Low complexity" evidence="1">
    <location>
        <begin position="233"/>
        <end position="246"/>
    </location>
</feature>
<feature type="compositionally biased region" description="Basic residues" evidence="1">
    <location>
        <begin position="316"/>
        <end position="325"/>
    </location>
</feature>
<accession>K0TLR6</accession>
<feature type="region of interest" description="Disordered" evidence="1">
    <location>
        <begin position="1"/>
        <end position="21"/>
    </location>
</feature>
<comment type="caution">
    <text evidence="2">The sequence shown here is derived from an EMBL/GenBank/DDBJ whole genome shotgun (WGS) entry which is preliminary data.</text>
</comment>
<name>K0TLR6_THAOC</name>
<gene>
    <name evidence="2" type="ORF">THAOC_02726</name>
</gene>
<feature type="compositionally biased region" description="Basic and acidic residues" evidence="1">
    <location>
        <begin position="250"/>
        <end position="268"/>
    </location>
</feature>
<feature type="region of interest" description="Disordered" evidence="1">
    <location>
        <begin position="84"/>
        <end position="166"/>
    </location>
</feature>
<feature type="region of interest" description="Disordered" evidence="1">
    <location>
        <begin position="224"/>
        <end position="268"/>
    </location>
</feature>
<dbReference type="Proteomes" id="UP000266841">
    <property type="component" value="Unassembled WGS sequence"/>
</dbReference>
<evidence type="ECO:0000313" key="2">
    <source>
        <dbReference type="EMBL" id="EJK75546.1"/>
    </source>
</evidence>
<organism evidence="2 3">
    <name type="scientific">Thalassiosira oceanica</name>
    <name type="common">Marine diatom</name>
    <dbReference type="NCBI Taxonomy" id="159749"/>
    <lineage>
        <taxon>Eukaryota</taxon>
        <taxon>Sar</taxon>
        <taxon>Stramenopiles</taxon>
        <taxon>Ochrophyta</taxon>
        <taxon>Bacillariophyta</taxon>
        <taxon>Coscinodiscophyceae</taxon>
        <taxon>Thalassiosirophycidae</taxon>
        <taxon>Thalassiosirales</taxon>
        <taxon>Thalassiosiraceae</taxon>
        <taxon>Thalassiosira</taxon>
    </lineage>
</organism>
<sequence length="325" mass="35596">MLSATIPGLRSNNATTRTRSGHPYPCIGLALSIAHNWTTWTRSRLTFHHDGFDFRVPALTRETLEKKTPTTTMFCDLDERADAGAKSSHNMRRVSASSTVVERTRRQLLRSTTASEAADSRSWQQSNGDDVSRATAATTASSCPKEGADANDQAGGVAEEDDEVQSAQSLPFKTLALAQLYQSSRRSRNSATARTSPKGECADSSRTVEMHPLPFLVKDVGQCRPVDSSSESKAATPAQKAATQAQIVTGHDETLDESRDKTHKQQHDTSPEWAFDFVPVHRHSLYSDAASISSMESLSLDFFDQPDKVTGAQPSAKRRKRNNVE</sequence>
<dbReference type="AlphaFoldDB" id="K0TLR6"/>
<feature type="region of interest" description="Disordered" evidence="1">
    <location>
        <begin position="184"/>
        <end position="207"/>
    </location>
</feature>
<proteinExistence type="predicted"/>
<protein>
    <submittedName>
        <fullName evidence="2">Uncharacterized protein</fullName>
    </submittedName>
</protein>
<feature type="region of interest" description="Disordered" evidence="1">
    <location>
        <begin position="303"/>
        <end position="325"/>
    </location>
</feature>
<reference evidence="2 3" key="1">
    <citation type="journal article" date="2012" name="Genome Biol.">
        <title>Genome and low-iron response of an oceanic diatom adapted to chronic iron limitation.</title>
        <authorList>
            <person name="Lommer M."/>
            <person name="Specht M."/>
            <person name="Roy A.S."/>
            <person name="Kraemer L."/>
            <person name="Andreson R."/>
            <person name="Gutowska M.A."/>
            <person name="Wolf J."/>
            <person name="Bergner S.V."/>
            <person name="Schilhabel M.B."/>
            <person name="Klostermeier U.C."/>
            <person name="Beiko R.G."/>
            <person name="Rosenstiel P."/>
            <person name="Hippler M."/>
            <person name="Laroche J."/>
        </authorList>
    </citation>
    <scope>NUCLEOTIDE SEQUENCE [LARGE SCALE GENOMIC DNA]</scope>
    <source>
        <strain evidence="2 3">CCMP1005</strain>
    </source>
</reference>
<evidence type="ECO:0000313" key="3">
    <source>
        <dbReference type="Proteomes" id="UP000266841"/>
    </source>
</evidence>
<keyword evidence="3" id="KW-1185">Reference proteome</keyword>
<dbReference type="EMBL" id="AGNL01002873">
    <property type="protein sequence ID" value="EJK75546.1"/>
    <property type="molecule type" value="Genomic_DNA"/>
</dbReference>